<comment type="subcellular location">
    <subcellularLocation>
        <location evidence="1">Cell membrane</location>
        <topology evidence="1">Peripheral membrane protein</topology>
    </subcellularLocation>
</comment>
<dbReference type="GO" id="GO:0005524">
    <property type="term" value="F:ATP binding"/>
    <property type="evidence" value="ECO:0007669"/>
    <property type="project" value="UniProtKB-KW"/>
</dbReference>
<gene>
    <name evidence="9" type="primary">ccmA</name>
    <name evidence="9" type="ORF">E1284_01410</name>
</gene>
<dbReference type="InterPro" id="IPR003593">
    <property type="entry name" value="AAA+_ATPase"/>
</dbReference>
<keyword evidence="7" id="KW-0046">Antibiotic resistance</keyword>
<proteinExistence type="inferred from homology"/>
<name>A0A4R4PBW6_9ACTN</name>
<dbReference type="GO" id="GO:0022857">
    <property type="term" value="F:transmembrane transporter activity"/>
    <property type="evidence" value="ECO:0007669"/>
    <property type="project" value="InterPro"/>
</dbReference>
<evidence type="ECO:0000256" key="1">
    <source>
        <dbReference type="ARBA" id="ARBA00004202"/>
    </source>
</evidence>
<evidence type="ECO:0000256" key="6">
    <source>
        <dbReference type="ARBA" id="ARBA00022840"/>
    </source>
</evidence>
<keyword evidence="6 9" id="KW-0067">ATP-binding</keyword>
<keyword evidence="5" id="KW-0201">Cytochrome c-type biogenesis</keyword>
<dbReference type="AlphaFoldDB" id="A0A4R4PBW6"/>
<dbReference type="InterPro" id="IPR050763">
    <property type="entry name" value="ABC_transporter_ATP-binding"/>
</dbReference>
<reference evidence="9 10" key="1">
    <citation type="submission" date="2019-03" db="EMBL/GenBank/DDBJ databases">
        <title>Draft genome sequences of novel Actinobacteria.</title>
        <authorList>
            <person name="Sahin N."/>
            <person name="Ay H."/>
            <person name="Saygin H."/>
        </authorList>
    </citation>
    <scope>NUCLEOTIDE SEQUENCE [LARGE SCALE GENOMIC DNA]</scope>
    <source>
        <strain evidence="9 10">DSM 45347</strain>
    </source>
</reference>
<keyword evidence="3" id="KW-0813">Transport</keyword>
<dbReference type="OrthoDB" id="9804819at2"/>
<dbReference type="NCBIfam" id="TIGR01189">
    <property type="entry name" value="ccmA"/>
    <property type="match status" value="1"/>
</dbReference>
<dbReference type="PROSITE" id="PS50893">
    <property type="entry name" value="ABC_TRANSPORTER_2"/>
    <property type="match status" value="1"/>
</dbReference>
<dbReference type="GO" id="GO:0005886">
    <property type="term" value="C:plasma membrane"/>
    <property type="evidence" value="ECO:0007669"/>
    <property type="project" value="UniProtKB-SubCell"/>
</dbReference>
<dbReference type="GO" id="GO:0046677">
    <property type="term" value="P:response to antibiotic"/>
    <property type="evidence" value="ECO:0007669"/>
    <property type="project" value="UniProtKB-KW"/>
</dbReference>
<dbReference type="SMART" id="SM00382">
    <property type="entry name" value="AAA"/>
    <property type="match status" value="1"/>
</dbReference>
<dbReference type="GO" id="GO:0017004">
    <property type="term" value="P:cytochrome complex assembly"/>
    <property type="evidence" value="ECO:0007669"/>
    <property type="project" value="UniProtKB-KW"/>
</dbReference>
<dbReference type="PANTHER" id="PTHR42711">
    <property type="entry name" value="ABC TRANSPORTER ATP-BINDING PROTEIN"/>
    <property type="match status" value="1"/>
</dbReference>
<keyword evidence="4" id="KW-0547">Nucleotide-binding</keyword>
<evidence type="ECO:0000256" key="7">
    <source>
        <dbReference type="ARBA" id="ARBA00023251"/>
    </source>
</evidence>
<dbReference type="InterPro" id="IPR027417">
    <property type="entry name" value="P-loop_NTPase"/>
</dbReference>
<comment type="similarity">
    <text evidence="2">Belongs to the ABC transporter superfamily.</text>
</comment>
<evidence type="ECO:0000259" key="8">
    <source>
        <dbReference type="PROSITE" id="PS50893"/>
    </source>
</evidence>
<dbReference type="RefSeq" id="WP_131936155.1">
    <property type="nucleotide sequence ID" value="NZ_BAAAMX010000001.1"/>
</dbReference>
<sequence>MAEPRPVIDLRCVSAGYGGPVIVRDVSLRLTPGVTALVAGNGAGKTTLLRVCAGILPPESGAVRTLGANPYSDAAVRRRIGYLAHRPALYRNLTVRENLLFWGRLYGLRKEDAANGIREVAAALELDELLPVPARRLSRGQQQRAAIARALLGEPELLLLDEPTVGLDQYWHGAFIALVRDFARRGGCVLLASHDPRDFAGADRALTIRDGTLGDHPDYLPGTGDAAVSVVTDGPIAGSIGQWEYRVDPDDPNRATVRLHHHAELIVLTDRLIRDGLTILRVENMAAVPPPARLPGASREGRSV</sequence>
<keyword evidence="10" id="KW-1185">Reference proteome</keyword>
<dbReference type="PANTHER" id="PTHR42711:SF5">
    <property type="entry name" value="ABC TRANSPORTER ATP-BINDING PROTEIN NATA"/>
    <property type="match status" value="1"/>
</dbReference>
<dbReference type="Gene3D" id="3.40.50.300">
    <property type="entry name" value="P-loop containing nucleotide triphosphate hydrolases"/>
    <property type="match status" value="1"/>
</dbReference>
<evidence type="ECO:0000256" key="4">
    <source>
        <dbReference type="ARBA" id="ARBA00022741"/>
    </source>
</evidence>
<dbReference type="SUPFAM" id="SSF52540">
    <property type="entry name" value="P-loop containing nucleoside triphosphate hydrolases"/>
    <property type="match status" value="1"/>
</dbReference>
<dbReference type="GO" id="GO:0016887">
    <property type="term" value="F:ATP hydrolysis activity"/>
    <property type="evidence" value="ECO:0007669"/>
    <property type="project" value="InterPro"/>
</dbReference>
<dbReference type="Proteomes" id="UP000295431">
    <property type="component" value="Unassembled WGS sequence"/>
</dbReference>
<evidence type="ECO:0000256" key="2">
    <source>
        <dbReference type="ARBA" id="ARBA00005417"/>
    </source>
</evidence>
<accession>A0A4R4PBW6</accession>
<evidence type="ECO:0000256" key="5">
    <source>
        <dbReference type="ARBA" id="ARBA00022748"/>
    </source>
</evidence>
<dbReference type="InterPro" id="IPR005895">
    <property type="entry name" value="ABC_transptr_haem_export_CcmA"/>
</dbReference>
<evidence type="ECO:0000313" key="10">
    <source>
        <dbReference type="Proteomes" id="UP000295431"/>
    </source>
</evidence>
<dbReference type="EMBL" id="SMJW01000003">
    <property type="protein sequence ID" value="TDC20038.1"/>
    <property type="molecule type" value="Genomic_DNA"/>
</dbReference>
<feature type="domain" description="ABC transporter" evidence="8">
    <location>
        <begin position="8"/>
        <end position="235"/>
    </location>
</feature>
<comment type="caution">
    <text evidence="9">The sequence shown here is derived from an EMBL/GenBank/DDBJ whole genome shotgun (WGS) entry which is preliminary data.</text>
</comment>
<dbReference type="InterPro" id="IPR003439">
    <property type="entry name" value="ABC_transporter-like_ATP-bd"/>
</dbReference>
<evidence type="ECO:0000256" key="3">
    <source>
        <dbReference type="ARBA" id="ARBA00022448"/>
    </source>
</evidence>
<protein>
    <submittedName>
        <fullName evidence="9">Heme ABC exporter ATP-binding protein CcmA</fullName>
    </submittedName>
</protein>
<dbReference type="Pfam" id="PF00005">
    <property type="entry name" value="ABC_tran"/>
    <property type="match status" value="1"/>
</dbReference>
<organism evidence="9 10">
    <name type="scientific">Actinomadura bangladeshensis</name>
    <dbReference type="NCBI Taxonomy" id="453573"/>
    <lineage>
        <taxon>Bacteria</taxon>
        <taxon>Bacillati</taxon>
        <taxon>Actinomycetota</taxon>
        <taxon>Actinomycetes</taxon>
        <taxon>Streptosporangiales</taxon>
        <taxon>Thermomonosporaceae</taxon>
        <taxon>Actinomadura</taxon>
    </lineage>
</organism>
<evidence type="ECO:0000313" key="9">
    <source>
        <dbReference type="EMBL" id="TDC20038.1"/>
    </source>
</evidence>